<comment type="caution">
    <text evidence="1">The sequence shown here is derived from an EMBL/GenBank/DDBJ whole genome shotgun (WGS) entry which is preliminary data.</text>
</comment>
<sequence>MKMDPWSFPNVILLDYRGVVISGEWDWEDADHVVRTLIMGLNLYMVCEYRDISMVAHSLCYPKANVQEVESLLVN</sequence>
<evidence type="ECO:0000313" key="2">
    <source>
        <dbReference type="Proteomes" id="UP001628179"/>
    </source>
</evidence>
<accession>A0ABQ0GAE2</accession>
<evidence type="ECO:0000313" key="1">
    <source>
        <dbReference type="EMBL" id="GAB1314550.1"/>
    </source>
</evidence>
<dbReference type="RefSeq" id="XP_070916281.1">
    <property type="nucleotide sequence ID" value="XM_071060180.1"/>
</dbReference>
<name>A0ABQ0GAE2_9PEZI</name>
<organism evidence="1 2">
    <name type="scientific">Madurella fahalii</name>
    <dbReference type="NCBI Taxonomy" id="1157608"/>
    <lineage>
        <taxon>Eukaryota</taxon>
        <taxon>Fungi</taxon>
        <taxon>Dikarya</taxon>
        <taxon>Ascomycota</taxon>
        <taxon>Pezizomycotina</taxon>
        <taxon>Sordariomycetes</taxon>
        <taxon>Sordariomycetidae</taxon>
        <taxon>Sordariales</taxon>
        <taxon>Sordariales incertae sedis</taxon>
        <taxon>Madurella</taxon>
    </lineage>
</organism>
<proteinExistence type="predicted"/>
<dbReference type="Proteomes" id="UP001628179">
    <property type="component" value="Unassembled WGS sequence"/>
</dbReference>
<gene>
    <name evidence="1" type="ORF">MFIFM68171_04760</name>
</gene>
<dbReference type="EMBL" id="BAAFSV010000002">
    <property type="protein sequence ID" value="GAB1314550.1"/>
    <property type="molecule type" value="Genomic_DNA"/>
</dbReference>
<dbReference type="GeneID" id="98175503"/>
<reference evidence="1 2" key="1">
    <citation type="submission" date="2024-09" db="EMBL/GenBank/DDBJ databases">
        <title>Itraconazole resistance in Madurella fahalii resulting from another homologue of gene encoding cytochrome P450 14-alpha sterol demethylase (CYP51).</title>
        <authorList>
            <person name="Yoshioka I."/>
            <person name="Fahal A.H."/>
            <person name="Kaneko S."/>
            <person name="Yaguchi T."/>
        </authorList>
    </citation>
    <scope>NUCLEOTIDE SEQUENCE [LARGE SCALE GENOMIC DNA]</scope>
    <source>
        <strain evidence="1 2">IFM 68171</strain>
    </source>
</reference>
<protein>
    <submittedName>
        <fullName evidence="1">Uncharacterized protein</fullName>
    </submittedName>
</protein>
<keyword evidence="2" id="KW-1185">Reference proteome</keyword>